<organism evidence="2 3">
    <name type="scientific">Povalibacter uvarum</name>
    <dbReference type="NCBI Taxonomy" id="732238"/>
    <lineage>
        <taxon>Bacteria</taxon>
        <taxon>Pseudomonadati</taxon>
        <taxon>Pseudomonadota</taxon>
        <taxon>Gammaproteobacteria</taxon>
        <taxon>Steroidobacterales</taxon>
        <taxon>Steroidobacteraceae</taxon>
        <taxon>Povalibacter</taxon>
    </lineage>
</organism>
<feature type="chain" id="PRO_5032987218" description="Lipocalin-like domain-containing protein" evidence="1">
    <location>
        <begin position="22"/>
        <end position="128"/>
    </location>
</feature>
<protein>
    <recommendedName>
        <fullName evidence="4">Lipocalin-like domain-containing protein</fullName>
    </recommendedName>
</protein>
<comment type="caution">
    <text evidence="2">The sequence shown here is derived from an EMBL/GenBank/DDBJ whole genome shotgun (WGS) entry which is preliminary data.</text>
</comment>
<name>A0A841HJT7_9GAMM</name>
<dbReference type="PROSITE" id="PS51257">
    <property type="entry name" value="PROKAR_LIPOPROTEIN"/>
    <property type="match status" value="1"/>
</dbReference>
<evidence type="ECO:0000313" key="2">
    <source>
        <dbReference type="EMBL" id="MBB6092649.1"/>
    </source>
</evidence>
<sequence>MNKLRLLALAAVAVFIAACSSTPPKPKGPDLNGNWILTTESQMGAQDADMTVQQKGGALAGKVTSQMGSVDYTGTLEGNAVAFGFTINIQGMDLKIDYSGTVEPDGTMKGKAVFGSFGEGAFTAKRKT</sequence>
<evidence type="ECO:0000313" key="3">
    <source>
        <dbReference type="Proteomes" id="UP000588068"/>
    </source>
</evidence>
<dbReference type="RefSeq" id="WP_184330436.1">
    <property type="nucleotide sequence ID" value="NZ_JACHHZ010000002.1"/>
</dbReference>
<accession>A0A841HJT7</accession>
<keyword evidence="3" id="KW-1185">Reference proteome</keyword>
<feature type="signal peptide" evidence="1">
    <location>
        <begin position="1"/>
        <end position="21"/>
    </location>
</feature>
<dbReference type="EMBL" id="JACHHZ010000002">
    <property type="protein sequence ID" value="MBB6092649.1"/>
    <property type="molecule type" value="Genomic_DNA"/>
</dbReference>
<evidence type="ECO:0008006" key="4">
    <source>
        <dbReference type="Google" id="ProtNLM"/>
    </source>
</evidence>
<reference evidence="2 3" key="1">
    <citation type="submission" date="2020-08" db="EMBL/GenBank/DDBJ databases">
        <title>Genomic Encyclopedia of Type Strains, Phase IV (KMG-IV): sequencing the most valuable type-strain genomes for metagenomic binning, comparative biology and taxonomic classification.</title>
        <authorList>
            <person name="Goeker M."/>
        </authorList>
    </citation>
    <scope>NUCLEOTIDE SEQUENCE [LARGE SCALE GENOMIC DNA]</scope>
    <source>
        <strain evidence="2 3">DSM 26723</strain>
    </source>
</reference>
<evidence type="ECO:0000256" key="1">
    <source>
        <dbReference type="SAM" id="SignalP"/>
    </source>
</evidence>
<dbReference type="Proteomes" id="UP000588068">
    <property type="component" value="Unassembled WGS sequence"/>
</dbReference>
<proteinExistence type="predicted"/>
<dbReference type="AlphaFoldDB" id="A0A841HJT7"/>
<gene>
    <name evidence="2" type="ORF">HNQ60_001527</name>
</gene>
<keyword evidence="1" id="KW-0732">Signal</keyword>